<dbReference type="PANTHER" id="PTHR33331:SF13">
    <property type="entry name" value="COILED-COIL DOMAIN CONTAINING 162"/>
    <property type="match status" value="1"/>
</dbReference>
<organism evidence="1 2">
    <name type="scientific">Hymenolepis diminuta</name>
    <name type="common">Rat tapeworm</name>
    <dbReference type="NCBI Taxonomy" id="6216"/>
    <lineage>
        <taxon>Eukaryota</taxon>
        <taxon>Metazoa</taxon>
        <taxon>Spiralia</taxon>
        <taxon>Lophotrochozoa</taxon>
        <taxon>Platyhelminthes</taxon>
        <taxon>Cestoda</taxon>
        <taxon>Eucestoda</taxon>
        <taxon>Cyclophyllidea</taxon>
        <taxon>Hymenolepididae</taxon>
        <taxon>Hymenolepis</taxon>
    </lineage>
</organism>
<accession>A0A564Y2L8</accession>
<feature type="non-terminal residue" evidence="1">
    <location>
        <position position="190"/>
    </location>
</feature>
<dbReference type="EMBL" id="CABIJS010000062">
    <property type="protein sequence ID" value="VUZ41507.1"/>
    <property type="molecule type" value="Genomic_DNA"/>
</dbReference>
<dbReference type="InterPro" id="IPR040401">
    <property type="entry name" value="CCDC162"/>
</dbReference>
<dbReference type="AlphaFoldDB" id="A0A564Y2L8"/>
<dbReference type="PANTHER" id="PTHR33331">
    <property type="entry name" value="COILED-COIL DOMAIN-CONTAINING PROTEIN 162"/>
    <property type="match status" value="1"/>
</dbReference>
<sequence>MFEKKGQDDDAEMAKSDPRELRKRVRRVLSMDGTRFYNLWFIPHFIEVLFVFRQLDDEEATRALRSMCRIAGALHDIVHYLVAFARLGINSSKISTEQRAQIYAMTSKTVETMVHKLHPTTAMEYANQLAANTLVTGPAAEQLVAGSEGFLAQITEQPPASVTPQSFLMHNGQSLLIDQVVDEMSSFDGG</sequence>
<protein>
    <submittedName>
        <fullName evidence="1">Uncharacterized protein</fullName>
    </submittedName>
</protein>
<proteinExistence type="predicted"/>
<keyword evidence="2" id="KW-1185">Reference proteome</keyword>
<name>A0A564Y2L8_HYMDI</name>
<gene>
    <name evidence="1" type="ORF">WMSIL1_LOCUS2329</name>
</gene>
<dbReference type="Proteomes" id="UP000321570">
    <property type="component" value="Unassembled WGS sequence"/>
</dbReference>
<reference evidence="1 2" key="1">
    <citation type="submission" date="2019-07" db="EMBL/GenBank/DDBJ databases">
        <authorList>
            <person name="Jastrzebski P J."/>
            <person name="Paukszto L."/>
            <person name="Jastrzebski P J."/>
        </authorList>
    </citation>
    <scope>NUCLEOTIDE SEQUENCE [LARGE SCALE GENOMIC DNA]</scope>
    <source>
        <strain evidence="1 2">WMS-il1</strain>
    </source>
</reference>
<evidence type="ECO:0000313" key="1">
    <source>
        <dbReference type="EMBL" id="VUZ41507.1"/>
    </source>
</evidence>
<evidence type="ECO:0000313" key="2">
    <source>
        <dbReference type="Proteomes" id="UP000321570"/>
    </source>
</evidence>